<gene>
    <name evidence="1" type="ORF">TSAR_000282</name>
</gene>
<dbReference type="Proteomes" id="UP000215335">
    <property type="component" value="Unassembled WGS sequence"/>
</dbReference>
<name>A0A232EP87_9HYME</name>
<evidence type="ECO:0000313" key="2">
    <source>
        <dbReference type="Proteomes" id="UP000215335"/>
    </source>
</evidence>
<comment type="caution">
    <text evidence="1">The sequence shown here is derived from an EMBL/GenBank/DDBJ whole genome shotgun (WGS) entry which is preliminary data.</text>
</comment>
<evidence type="ECO:0000313" key="1">
    <source>
        <dbReference type="EMBL" id="OXU20163.1"/>
    </source>
</evidence>
<reference evidence="1 2" key="1">
    <citation type="journal article" date="2017" name="Curr. Biol.">
        <title>The Evolution of Venom by Co-option of Single-Copy Genes.</title>
        <authorList>
            <person name="Martinson E.O."/>
            <person name="Mrinalini"/>
            <person name="Kelkar Y.D."/>
            <person name="Chang C.H."/>
            <person name="Werren J.H."/>
        </authorList>
    </citation>
    <scope>NUCLEOTIDE SEQUENCE [LARGE SCALE GENOMIC DNA]</scope>
    <source>
        <strain evidence="1 2">Alberta</strain>
        <tissue evidence="1">Whole body</tissue>
    </source>
</reference>
<accession>A0A232EP87</accession>
<organism evidence="1 2">
    <name type="scientific">Trichomalopsis sarcophagae</name>
    <dbReference type="NCBI Taxonomy" id="543379"/>
    <lineage>
        <taxon>Eukaryota</taxon>
        <taxon>Metazoa</taxon>
        <taxon>Ecdysozoa</taxon>
        <taxon>Arthropoda</taxon>
        <taxon>Hexapoda</taxon>
        <taxon>Insecta</taxon>
        <taxon>Pterygota</taxon>
        <taxon>Neoptera</taxon>
        <taxon>Endopterygota</taxon>
        <taxon>Hymenoptera</taxon>
        <taxon>Apocrita</taxon>
        <taxon>Proctotrupomorpha</taxon>
        <taxon>Chalcidoidea</taxon>
        <taxon>Pteromalidae</taxon>
        <taxon>Pteromalinae</taxon>
        <taxon>Trichomalopsis</taxon>
    </lineage>
</organism>
<sequence>MEKIQRIVRKYSHLFYQLRDPAPRTSCVRHKIRITEPVRVKYKRGPTGQDEVIQPTAKTLGRQCHPTSILQSQGFI</sequence>
<dbReference type="EMBL" id="NNAY01002992">
    <property type="protein sequence ID" value="OXU20163.1"/>
    <property type="molecule type" value="Genomic_DNA"/>
</dbReference>
<keyword evidence="2" id="KW-1185">Reference proteome</keyword>
<protein>
    <submittedName>
        <fullName evidence="1">Uncharacterized protein</fullName>
    </submittedName>
</protein>
<dbReference type="AlphaFoldDB" id="A0A232EP87"/>
<proteinExistence type="predicted"/>